<evidence type="ECO:0000256" key="2">
    <source>
        <dbReference type="SAM" id="SignalP"/>
    </source>
</evidence>
<reference evidence="4" key="1">
    <citation type="submission" date="2021-02" db="EMBL/GenBank/DDBJ databases">
        <authorList>
            <person name="Nowell W R."/>
        </authorList>
    </citation>
    <scope>NUCLEOTIDE SEQUENCE</scope>
</reference>
<feature type="compositionally biased region" description="Polar residues" evidence="1">
    <location>
        <begin position="216"/>
        <end position="226"/>
    </location>
</feature>
<dbReference type="InterPro" id="IPR023346">
    <property type="entry name" value="Lysozyme-like_dom_sf"/>
</dbReference>
<feature type="compositionally biased region" description="Low complexity" evidence="1">
    <location>
        <begin position="199"/>
        <end position="211"/>
    </location>
</feature>
<feature type="region of interest" description="Disordered" evidence="1">
    <location>
        <begin position="457"/>
        <end position="510"/>
    </location>
</feature>
<feature type="chain" id="PRO_5032688766" description="Glycoside hydrolase family 19 catalytic domain-containing protein" evidence="2">
    <location>
        <begin position="20"/>
        <end position="527"/>
    </location>
</feature>
<evidence type="ECO:0000259" key="3">
    <source>
        <dbReference type="Pfam" id="PF00182"/>
    </source>
</evidence>
<dbReference type="EMBL" id="CAJNOR010000187">
    <property type="protein sequence ID" value="CAF0832411.1"/>
    <property type="molecule type" value="Genomic_DNA"/>
</dbReference>
<keyword evidence="5" id="KW-1185">Reference proteome</keyword>
<feature type="domain" description="Glycoside hydrolase family 19 catalytic" evidence="3">
    <location>
        <begin position="59"/>
        <end position="152"/>
    </location>
</feature>
<dbReference type="PANTHER" id="PTHR21523">
    <property type="match status" value="1"/>
</dbReference>
<feature type="region of interest" description="Disordered" evidence="1">
    <location>
        <begin position="85"/>
        <end position="105"/>
    </location>
</feature>
<dbReference type="Proteomes" id="UP000663828">
    <property type="component" value="Unassembled WGS sequence"/>
</dbReference>
<protein>
    <recommendedName>
        <fullName evidence="3">Glycoside hydrolase family 19 catalytic domain-containing protein</fullName>
    </recommendedName>
</protein>
<dbReference type="CDD" id="cd00325">
    <property type="entry name" value="chitinase_GH19"/>
    <property type="match status" value="1"/>
</dbReference>
<keyword evidence="2" id="KW-0732">Signal</keyword>
<evidence type="ECO:0000313" key="5">
    <source>
        <dbReference type="Proteomes" id="UP000663828"/>
    </source>
</evidence>
<proteinExistence type="predicted"/>
<dbReference type="Gene3D" id="1.10.530.10">
    <property type="match status" value="1"/>
</dbReference>
<feature type="signal peptide" evidence="2">
    <location>
        <begin position="1"/>
        <end position="19"/>
    </location>
</feature>
<organism evidence="4 5">
    <name type="scientific">Adineta ricciae</name>
    <name type="common">Rotifer</name>
    <dbReference type="NCBI Taxonomy" id="249248"/>
    <lineage>
        <taxon>Eukaryota</taxon>
        <taxon>Metazoa</taxon>
        <taxon>Spiralia</taxon>
        <taxon>Gnathifera</taxon>
        <taxon>Rotifera</taxon>
        <taxon>Eurotatoria</taxon>
        <taxon>Bdelloidea</taxon>
        <taxon>Adinetida</taxon>
        <taxon>Adinetidae</taxon>
        <taxon>Adineta</taxon>
    </lineage>
</organism>
<comment type="caution">
    <text evidence="4">The sequence shown here is derived from an EMBL/GenBank/DDBJ whole genome shotgun (WGS) entry which is preliminary data.</text>
</comment>
<feature type="region of interest" description="Disordered" evidence="1">
    <location>
        <begin position="199"/>
        <end position="226"/>
    </location>
</feature>
<gene>
    <name evidence="4" type="ORF">XAT740_LOCUS4530</name>
</gene>
<evidence type="ECO:0000256" key="1">
    <source>
        <dbReference type="SAM" id="MobiDB-lite"/>
    </source>
</evidence>
<name>A0A813V4W2_ADIRI</name>
<dbReference type="InterPro" id="IPR000726">
    <property type="entry name" value="Glyco_hydro_19_cat"/>
</dbReference>
<dbReference type="GO" id="GO:0004568">
    <property type="term" value="F:chitinase activity"/>
    <property type="evidence" value="ECO:0007669"/>
    <property type="project" value="InterPro"/>
</dbReference>
<evidence type="ECO:0000313" key="4">
    <source>
        <dbReference type="EMBL" id="CAF0832411.1"/>
    </source>
</evidence>
<dbReference type="PANTHER" id="PTHR21523:SF47">
    <property type="entry name" value="SALIVARY GLUE PROTEIN SGS-3"/>
    <property type="match status" value="1"/>
</dbReference>
<dbReference type="SUPFAM" id="SSF53955">
    <property type="entry name" value="Lysozyme-like"/>
    <property type="match status" value="1"/>
</dbReference>
<feature type="compositionally biased region" description="Low complexity" evidence="1">
    <location>
        <begin position="461"/>
        <end position="480"/>
    </location>
</feature>
<accession>A0A813V4W2</accession>
<sequence>MKSNILLAFLLLIIKLNNASPITSEQLEAIMPRCAHPEYLEYMNSAMTEGQIDTCARQAAFLAQVAHESGELVYMEELASGEKYEGRRDLGNTQPGDGKKYKGRGPLQLTGRANYRAAGLALGLNLEENPEQVATPSVGFRTSVWFWTTHKLNYLADQNTLPAFRKITKIINGGKNGRAHREKYWKTAKNTLDCAAATTKTTSSPAPTHAPLVTEPQAQSTQSREITSFPTDMPASESTSMSSSAPIASTPITLTVVVTLPDVSTPDVTIPDLTTPAVTLPDVSTPDVTIPDLTTPAVTLPDVSTPDVTIPDLTTPAVTLPDVSTPDVTIPDLTTPAVTLPDVSTPDVTIPDLTTPAVTLPDVSTPDVTIPDLTTPAVTLPDVSTPDVTIPDLTTPSVTLPDVSTPDVTIPDLTTPAVTLPDVSTPDVTIPDLTTPVVSTPIASTTPVVTDEPIASSTFASETTVPVVTEPSVPTDIPTDSPDPDPSIDDGGNVDGTDNDGSKRRRRHIVMISGQRLARDASRNFIH</sequence>
<dbReference type="Pfam" id="PF00182">
    <property type="entry name" value="Glyco_hydro_19"/>
    <property type="match status" value="1"/>
</dbReference>
<dbReference type="GO" id="GO:0006032">
    <property type="term" value="P:chitin catabolic process"/>
    <property type="evidence" value="ECO:0007669"/>
    <property type="project" value="InterPro"/>
</dbReference>
<dbReference type="GO" id="GO:0016998">
    <property type="term" value="P:cell wall macromolecule catabolic process"/>
    <property type="evidence" value="ECO:0007669"/>
    <property type="project" value="InterPro"/>
</dbReference>
<dbReference type="AlphaFoldDB" id="A0A813V4W2"/>